<reference evidence="5 6" key="1">
    <citation type="journal article" date="2020" name="ISME J.">
        <title>Comparative genomics reveals insights into cyanobacterial evolution and habitat adaptation.</title>
        <authorList>
            <person name="Chen M.Y."/>
            <person name="Teng W.K."/>
            <person name="Zhao L."/>
            <person name="Hu C.X."/>
            <person name="Zhou Y.K."/>
            <person name="Han B.P."/>
            <person name="Song L.R."/>
            <person name="Shu W.S."/>
        </authorList>
    </citation>
    <scope>NUCLEOTIDE SEQUENCE [LARGE SCALE GENOMIC DNA]</scope>
    <source>
        <strain evidence="5 6">FACHB-391</strain>
    </source>
</reference>
<evidence type="ECO:0000256" key="3">
    <source>
        <dbReference type="ARBA" id="ARBA00022729"/>
    </source>
</evidence>
<keyword evidence="2" id="KW-0408">Iron</keyword>
<dbReference type="RefSeq" id="WP_190896554.1">
    <property type="nucleotide sequence ID" value="NZ_JACJTE010000063.1"/>
</dbReference>
<evidence type="ECO:0000256" key="2">
    <source>
        <dbReference type="ARBA" id="ARBA00022496"/>
    </source>
</evidence>
<protein>
    <submittedName>
        <fullName evidence="5">Iron ABC transporter substrate-binding protein</fullName>
    </submittedName>
</protein>
<dbReference type="SUPFAM" id="SSF53850">
    <property type="entry name" value="Periplasmic binding protein-like II"/>
    <property type="match status" value="1"/>
</dbReference>
<evidence type="ECO:0000313" key="6">
    <source>
        <dbReference type="Proteomes" id="UP000604661"/>
    </source>
</evidence>
<keyword evidence="3 4" id="KW-0732">Signal</keyword>
<dbReference type="Pfam" id="PF13416">
    <property type="entry name" value="SBP_bac_8"/>
    <property type="match status" value="1"/>
</dbReference>
<dbReference type="Gene3D" id="3.40.190.10">
    <property type="entry name" value="Periplasmic binding protein-like II"/>
    <property type="match status" value="2"/>
</dbReference>
<dbReference type="InterPro" id="IPR026045">
    <property type="entry name" value="Ferric-bd"/>
</dbReference>
<feature type="signal peptide" evidence="4">
    <location>
        <begin position="1"/>
        <end position="22"/>
    </location>
</feature>
<dbReference type="PROSITE" id="PS51257">
    <property type="entry name" value="PROKAR_LIPOPROTEIN"/>
    <property type="match status" value="1"/>
</dbReference>
<gene>
    <name evidence="5" type="ORF">H6G95_31105</name>
</gene>
<name>A0ABR8F464_NOSLI</name>
<dbReference type="PIRSF" id="PIRSF002825">
    <property type="entry name" value="CfbpA"/>
    <property type="match status" value="1"/>
</dbReference>
<keyword evidence="2" id="KW-0410">Iron transport</keyword>
<evidence type="ECO:0000256" key="1">
    <source>
        <dbReference type="ARBA" id="ARBA00008520"/>
    </source>
</evidence>
<evidence type="ECO:0000313" key="5">
    <source>
        <dbReference type="EMBL" id="MBD2564950.1"/>
    </source>
</evidence>
<dbReference type="EMBL" id="JACJTE010000063">
    <property type="protein sequence ID" value="MBD2564950.1"/>
    <property type="molecule type" value="Genomic_DNA"/>
</dbReference>
<dbReference type="CDD" id="cd13543">
    <property type="entry name" value="PBP2_Fbp"/>
    <property type="match status" value="1"/>
</dbReference>
<evidence type="ECO:0000256" key="4">
    <source>
        <dbReference type="SAM" id="SignalP"/>
    </source>
</evidence>
<keyword evidence="2" id="KW-0406">Ion transport</keyword>
<keyword evidence="6" id="KW-1185">Reference proteome</keyword>
<dbReference type="PANTHER" id="PTHR30006:SF15">
    <property type="entry name" value="IRON-UTILIZATION PERIPLASMIC PROTEIN"/>
    <property type="match status" value="1"/>
</dbReference>
<sequence>MKRRKFVYIVGLATASGGLAIACNSNQTPTDTAQSPSTQATPATAASGVLEKELVIYSGRNEKLIGELIKQFEQQTNAKVQVRYGDTAELASAILEEGANSPADVFFAQDASALGAIQKANRAVELPTSLLNQVDNTYRSPEGKWLGISGRVRTVDYNSKSVKPGELPSSIFGFTEPKWKGKIGWAPTNGSFQSFVTALRVAEGEDKARQWLEGIKANNAKVYPNNTAIVEALSRGEIAVGFVNHYYLERVKQDNPQVPVEHHFTDDVGSLVNVAGVAILNSTKHPNIAQKFVEFMLNENAQNYFANQTYEYPLTSAVAPKGKLKSLQQIKKQTQKIDLSNLSDLETTLKLMQQVQVI</sequence>
<comment type="similarity">
    <text evidence="1">Belongs to the bacterial solute-binding protein 1 family.</text>
</comment>
<dbReference type="Proteomes" id="UP000604661">
    <property type="component" value="Unassembled WGS sequence"/>
</dbReference>
<dbReference type="PANTHER" id="PTHR30006">
    <property type="entry name" value="THIAMINE-BINDING PERIPLASMIC PROTEIN-RELATED"/>
    <property type="match status" value="1"/>
</dbReference>
<proteinExistence type="inferred from homology"/>
<keyword evidence="2" id="KW-0813">Transport</keyword>
<accession>A0ABR8F464</accession>
<feature type="chain" id="PRO_5045086001" evidence="4">
    <location>
        <begin position="23"/>
        <end position="358"/>
    </location>
</feature>
<organism evidence="5 6">
    <name type="scientific">Nostoc linckia FACHB-391</name>
    <dbReference type="NCBI Taxonomy" id="2692906"/>
    <lineage>
        <taxon>Bacteria</taxon>
        <taxon>Bacillati</taxon>
        <taxon>Cyanobacteriota</taxon>
        <taxon>Cyanophyceae</taxon>
        <taxon>Nostocales</taxon>
        <taxon>Nostocaceae</taxon>
        <taxon>Nostoc</taxon>
    </lineage>
</organism>
<comment type="caution">
    <text evidence="5">The sequence shown here is derived from an EMBL/GenBank/DDBJ whole genome shotgun (WGS) entry which is preliminary data.</text>
</comment>
<dbReference type="InterPro" id="IPR006059">
    <property type="entry name" value="SBP"/>
</dbReference>